<evidence type="ECO:0000313" key="2">
    <source>
        <dbReference type="EMBL" id="KAJ1090425.1"/>
    </source>
</evidence>
<feature type="compositionally biased region" description="Polar residues" evidence="1">
    <location>
        <begin position="104"/>
        <end position="114"/>
    </location>
</feature>
<name>A0AAV7LSD8_PLEWA</name>
<keyword evidence="3" id="KW-1185">Reference proteome</keyword>
<dbReference type="Proteomes" id="UP001066276">
    <property type="component" value="Chromosome 11"/>
</dbReference>
<accession>A0AAV7LSD8</accession>
<comment type="caution">
    <text evidence="2">The sequence shown here is derived from an EMBL/GenBank/DDBJ whole genome shotgun (WGS) entry which is preliminary data.</text>
</comment>
<reference evidence="2" key="1">
    <citation type="journal article" date="2022" name="bioRxiv">
        <title>Sequencing and chromosome-scale assembly of the giantPleurodeles waltlgenome.</title>
        <authorList>
            <person name="Brown T."/>
            <person name="Elewa A."/>
            <person name="Iarovenko S."/>
            <person name="Subramanian E."/>
            <person name="Araus A.J."/>
            <person name="Petzold A."/>
            <person name="Susuki M."/>
            <person name="Suzuki K.-i.T."/>
            <person name="Hayashi T."/>
            <person name="Toyoda A."/>
            <person name="Oliveira C."/>
            <person name="Osipova E."/>
            <person name="Leigh N.D."/>
            <person name="Simon A."/>
            <person name="Yun M.H."/>
        </authorList>
    </citation>
    <scope>NUCLEOTIDE SEQUENCE</scope>
    <source>
        <strain evidence="2">20211129_DDA</strain>
        <tissue evidence="2">Liver</tissue>
    </source>
</reference>
<evidence type="ECO:0000256" key="1">
    <source>
        <dbReference type="SAM" id="MobiDB-lite"/>
    </source>
</evidence>
<sequence>MTRSRQRRESIHWDISNQGPEVTSGVEDAESLKGCLLLLLRRSAVSLMFVATIPRHQFNAPLHRCAPPENRPGREGVGDYVRADRATVPRSPVKVQVAGVPKSGLQTLPQAPPA</sequence>
<organism evidence="2 3">
    <name type="scientific">Pleurodeles waltl</name>
    <name type="common">Iberian ribbed newt</name>
    <dbReference type="NCBI Taxonomy" id="8319"/>
    <lineage>
        <taxon>Eukaryota</taxon>
        <taxon>Metazoa</taxon>
        <taxon>Chordata</taxon>
        <taxon>Craniata</taxon>
        <taxon>Vertebrata</taxon>
        <taxon>Euteleostomi</taxon>
        <taxon>Amphibia</taxon>
        <taxon>Batrachia</taxon>
        <taxon>Caudata</taxon>
        <taxon>Salamandroidea</taxon>
        <taxon>Salamandridae</taxon>
        <taxon>Pleurodelinae</taxon>
        <taxon>Pleurodeles</taxon>
    </lineage>
</organism>
<dbReference type="AlphaFoldDB" id="A0AAV7LSD8"/>
<dbReference type="EMBL" id="JANPWB010000015">
    <property type="protein sequence ID" value="KAJ1090425.1"/>
    <property type="molecule type" value="Genomic_DNA"/>
</dbReference>
<feature type="region of interest" description="Disordered" evidence="1">
    <location>
        <begin position="1"/>
        <end position="25"/>
    </location>
</feature>
<feature type="region of interest" description="Disordered" evidence="1">
    <location>
        <begin position="92"/>
        <end position="114"/>
    </location>
</feature>
<protein>
    <submittedName>
        <fullName evidence="2">Uncharacterized protein</fullName>
    </submittedName>
</protein>
<gene>
    <name evidence="2" type="ORF">NDU88_003557</name>
</gene>
<proteinExistence type="predicted"/>
<evidence type="ECO:0000313" key="3">
    <source>
        <dbReference type="Proteomes" id="UP001066276"/>
    </source>
</evidence>